<keyword evidence="4" id="KW-1185">Reference proteome</keyword>
<evidence type="ECO:0000313" key="4">
    <source>
        <dbReference type="Proteomes" id="UP001597277"/>
    </source>
</evidence>
<feature type="region of interest" description="Disordered" evidence="1">
    <location>
        <begin position="144"/>
        <end position="267"/>
    </location>
</feature>
<dbReference type="InterPro" id="IPR050245">
    <property type="entry name" value="PrsA_foldase"/>
</dbReference>
<name>A0ABW4L0X3_9MICO</name>
<dbReference type="Proteomes" id="UP001597277">
    <property type="component" value="Unassembled WGS sequence"/>
</dbReference>
<dbReference type="SUPFAM" id="SSF109998">
    <property type="entry name" value="Triger factor/SurA peptide-binding domain-like"/>
    <property type="match status" value="1"/>
</dbReference>
<evidence type="ECO:0000256" key="2">
    <source>
        <dbReference type="SAM" id="SignalP"/>
    </source>
</evidence>
<dbReference type="RefSeq" id="WP_388002836.1">
    <property type="nucleotide sequence ID" value="NZ_JBHUEE010000002.1"/>
</dbReference>
<feature type="chain" id="PRO_5046400976" evidence="2">
    <location>
        <begin position="22"/>
        <end position="267"/>
    </location>
</feature>
<gene>
    <name evidence="3" type="ORF">ACFSE6_04875</name>
</gene>
<feature type="compositionally biased region" description="Low complexity" evidence="1">
    <location>
        <begin position="27"/>
        <end position="38"/>
    </location>
</feature>
<dbReference type="EMBL" id="JBHUEE010000002">
    <property type="protein sequence ID" value="MFD1717156.1"/>
    <property type="molecule type" value="Genomic_DNA"/>
</dbReference>
<proteinExistence type="predicted"/>
<sequence>MRRTLVSAAAAAVVVFGIAGCGDSDDAGAPPDQQQGQQGQQGQGDGGQGGQPEMPEPNLDGIPQVVAVVNGEEIAREDFVETYTAQFQQAQMQAQMSGQPVDEEQLRQQTAESMVGTELLVQEADSRDYDVSQDEIDSTLDEIIASSGTGSRQEFLDRLQQEQDMSEDEVMSEVETQVEIERLVAEEGGDTEPTEQELRQLYDQMSAQQQQQGGQGGQGQGGQGQEPPSFEEARPQLEEQLRSQKEGQAAQQLVDQLRQDGEVEVNL</sequence>
<feature type="compositionally biased region" description="Basic and acidic residues" evidence="1">
    <location>
        <begin position="231"/>
        <end position="245"/>
    </location>
</feature>
<feature type="compositionally biased region" description="Gly residues" evidence="1">
    <location>
        <begin position="213"/>
        <end position="224"/>
    </location>
</feature>
<dbReference type="PANTHER" id="PTHR47245">
    <property type="entry name" value="PEPTIDYLPROLYL ISOMERASE"/>
    <property type="match status" value="1"/>
</dbReference>
<organism evidence="3 4">
    <name type="scientific">Georgenia deserti</name>
    <dbReference type="NCBI Taxonomy" id="2093781"/>
    <lineage>
        <taxon>Bacteria</taxon>
        <taxon>Bacillati</taxon>
        <taxon>Actinomycetota</taxon>
        <taxon>Actinomycetes</taxon>
        <taxon>Micrococcales</taxon>
        <taxon>Bogoriellaceae</taxon>
        <taxon>Georgenia</taxon>
    </lineage>
</organism>
<dbReference type="PROSITE" id="PS51257">
    <property type="entry name" value="PROKAR_LIPOPROTEIN"/>
    <property type="match status" value="1"/>
</dbReference>
<comment type="caution">
    <text evidence="3">The sequence shown here is derived from an EMBL/GenBank/DDBJ whole genome shotgun (WGS) entry which is preliminary data.</text>
</comment>
<protein>
    <submittedName>
        <fullName evidence="3">SurA N-terminal domain-containing protein</fullName>
    </submittedName>
</protein>
<feature type="signal peptide" evidence="2">
    <location>
        <begin position="1"/>
        <end position="21"/>
    </location>
</feature>
<accession>A0ABW4L0X3</accession>
<evidence type="ECO:0000313" key="3">
    <source>
        <dbReference type="EMBL" id="MFD1717156.1"/>
    </source>
</evidence>
<keyword evidence="2" id="KW-0732">Signal</keyword>
<feature type="compositionally biased region" description="Acidic residues" evidence="1">
    <location>
        <begin position="164"/>
        <end position="178"/>
    </location>
</feature>
<dbReference type="InterPro" id="IPR027304">
    <property type="entry name" value="Trigger_fact/SurA_dom_sf"/>
</dbReference>
<evidence type="ECO:0000256" key="1">
    <source>
        <dbReference type="SAM" id="MobiDB-lite"/>
    </source>
</evidence>
<reference evidence="4" key="1">
    <citation type="journal article" date="2019" name="Int. J. Syst. Evol. Microbiol.">
        <title>The Global Catalogue of Microorganisms (GCM) 10K type strain sequencing project: providing services to taxonomists for standard genome sequencing and annotation.</title>
        <authorList>
            <consortium name="The Broad Institute Genomics Platform"/>
            <consortium name="The Broad Institute Genome Sequencing Center for Infectious Disease"/>
            <person name="Wu L."/>
            <person name="Ma J."/>
        </authorList>
    </citation>
    <scope>NUCLEOTIDE SEQUENCE [LARGE SCALE GENOMIC DNA]</scope>
    <source>
        <strain evidence="4">JCM 17130</strain>
    </source>
</reference>
<dbReference type="PANTHER" id="PTHR47245:SF2">
    <property type="entry name" value="PEPTIDYL-PROLYL CIS-TRANS ISOMERASE HP_0175-RELATED"/>
    <property type="match status" value="1"/>
</dbReference>
<feature type="region of interest" description="Disordered" evidence="1">
    <location>
        <begin position="20"/>
        <end position="63"/>
    </location>
</feature>
<dbReference type="Gene3D" id="1.10.4030.10">
    <property type="entry name" value="Porin chaperone SurA, peptide-binding domain"/>
    <property type="match status" value="1"/>
</dbReference>
<feature type="compositionally biased region" description="Gly residues" evidence="1">
    <location>
        <begin position="39"/>
        <end position="50"/>
    </location>
</feature>
<dbReference type="Pfam" id="PF13624">
    <property type="entry name" value="SurA_N_3"/>
    <property type="match status" value="1"/>
</dbReference>